<comment type="caution">
    <text evidence="2">The sequence shown here is derived from an EMBL/GenBank/DDBJ whole genome shotgun (WGS) entry which is preliminary data.</text>
</comment>
<keyword evidence="3" id="KW-1185">Reference proteome</keyword>
<name>A0ABU1Z605_9BURK</name>
<reference evidence="2 3" key="1">
    <citation type="submission" date="2023-07" db="EMBL/GenBank/DDBJ databases">
        <title>Sorghum-associated microbial communities from plants grown in Nebraska, USA.</title>
        <authorList>
            <person name="Schachtman D."/>
        </authorList>
    </citation>
    <scope>NUCLEOTIDE SEQUENCE [LARGE SCALE GENOMIC DNA]</scope>
    <source>
        <strain evidence="2 3">BE310</strain>
    </source>
</reference>
<dbReference type="Proteomes" id="UP001180536">
    <property type="component" value="Unassembled WGS sequence"/>
</dbReference>
<protein>
    <submittedName>
        <fullName evidence="2">Uncharacterized protein</fullName>
    </submittedName>
</protein>
<accession>A0ABU1Z605</accession>
<evidence type="ECO:0000313" key="2">
    <source>
        <dbReference type="EMBL" id="MDR7295456.1"/>
    </source>
</evidence>
<proteinExistence type="predicted"/>
<feature type="compositionally biased region" description="Low complexity" evidence="1">
    <location>
        <begin position="28"/>
        <end position="72"/>
    </location>
</feature>
<sequence>MPVWREIRSDVRGIARQLGLQVAATRRSGAAAQRRSGAAASVTTTHATPTAAPTARPAGRRTAASATSSPRAQVAPMVQRSPGGRFLPRAGAAVAEGVTRDQRGRFVAGGKGGGDVGHQRGRDRPD</sequence>
<feature type="region of interest" description="Disordered" evidence="1">
    <location>
        <begin position="28"/>
        <end position="126"/>
    </location>
</feature>
<feature type="compositionally biased region" description="Basic and acidic residues" evidence="1">
    <location>
        <begin position="117"/>
        <end position="126"/>
    </location>
</feature>
<gene>
    <name evidence="2" type="ORF">J2X16_000777</name>
</gene>
<dbReference type="RefSeq" id="WP_310341867.1">
    <property type="nucleotide sequence ID" value="NZ_JAVDXQ010000001.1"/>
</dbReference>
<dbReference type="EMBL" id="JAVDXQ010000001">
    <property type="protein sequence ID" value="MDR7295456.1"/>
    <property type="molecule type" value="Genomic_DNA"/>
</dbReference>
<evidence type="ECO:0000256" key="1">
    <source>
        <dbReference type="SAM" id="MobiDB-lite"/>
    </source>
</evidence>
<organism evidence="2 3">
    <name type="scientific">Pelomonas aquatica</name>
    <dbReference type="NCBI Taxonomy" id="431058"/>
    <lineage>
        <taxon>Bacteria</taxon>
        <taxon>Pseudomonadati</taxon>
        <taxon>Pseudomonadota</taxon>
        <taxon>Betaproteobacteria</taxon>
        <taxon>Burkholderiales</taxon>
        <taxon>Sphaerotilaceae</taxon>
        <taxon>Roseateles</taxon>
    </lineage>
</organism>
<evidence type="ECO:0000313" key="3">
    <source>
        <dbReference type="Proteomes" id="UP001180536"/>
    </source>
</evidence>
<feature type="compositionally biased region" description="Gly residues" evidence="1">
    <location>
        <begin position="107"/>
        <end position="116"/>
    </location>
</feature>